<evidence type="ECO:0000256" key="9">
    <source>
        <dbReference type="SAM" id="SignalP"/>
    </source>
</evidence>
<organism evidence="11 12">
    <name type="scientific">Brachyspira hyodysenteriae (strain ATCC 49526 / WA1)</name>
    <dbReference type="NCBI Taxonomy" id="565034"/>
    <lineage>
        <taxon>Bacteria</taxon>
        <taxon>Pseudomonadati</taxon>
        <taxon>Spirochaetota</taxon>
        <taxon>Spirochaetia</taxon>
        <taxon>Brachyspirales</taxon>
        <taxon>Brachyspiraceae</taxon>
        <taxon>Brachyspira</taxon>
    </lineage>
</organism>
<dbReference type="InterPro" id="IPR023707">
    <property type="entry name" value="OM_assembly_BamA"/>
</dbReference>
<dbReference type="InterPro" id="IPR034746">
    <property type="entry name" value="POTRA"/>
</dbReference>
<dbReference type="EMBL" id="CP001357">
    <property type="protein sequence ID" value="ACN83850.1"/>
    <property type="molecule type" value="Genomic_DNA"/>
</dbReference>
<evidence type="ECO:0000256" key="3">
    <source>
        <dbReference type="ARBA" id="ARBA00022692"/>
    </source>
</evidence>
<keyword evidence="5" id="KW-0677">Repeat</keyword>
<evidence type="ECO:0000313" key="12">
    <source>
        <dbReference type="Proteomes" id="UP000001803"/>
    </source>
</evidence>
<dbReference type="KEGG" id="bhy:BHWA1_01372"/>
<name>A0A3B6VAI9_BRAHW</name>
<proteinExistence type="predicted"/>
<dbReference type="PROSITE" id="PS51779">
    <property type="entry name" value="POTRA"/>
    <property type="match status" value="5"/>
</dbReference>
<dbReference type="Proteomes" id="UP000001803">
    <property type="component" value="Chromosome"/>
</dbReference>
<keyword evidence="12" id="KW-1185">Reference proteome</keyword>
<protein>
    <recommendedName>
        <fullName evidence="8">Outer membrane protein assembly factor BamA</fullName>
    </recommendedName>
</protein>
<keyword evidence="6" id="KW-0472">Membrane</keyword>
<evidence type="ECO:0000256" key="1">
    <source>
        <dbReference type="ARBA" id="ARBA00004370"/>
    </source>
</evidence>
<dbReference type="GO" id="GO:0009279">
    <property type="term" value="C:cell outer membrane"/>
    <property type="evidence" value="ECO:0007669"/>
    <property type="project" value="UniProtKB-UniRule"/>
</dbReference>
<feature type="chain" id="PRO_5017246788" description="Outer membrane protein assembly factor BamA" evidence="9">
    <location>
        <begin position="26"/>
        <end position="878"/>
    </location>
</feature>
<dbReference type="PANTHER" id="PTHR12815">
    <property type="entry name" value="SORTING AND ASSEMBLY MACHINERY SAMM50 PROTEIN FAMILY MEMBER"/>
    <property type="match status" value="1"/>
</dbReference>
<feature type="domain" description="POTRA" evidence="10">
    <location>
        <begin position="199"/>
        <end position="289"/>
    </location>
</feature>
<evidence type="ECO:0000256" key="6">
    <source>
        <dbReference type="ARBA" id="ARBA00023136"/>
    </source>
</evidence>
<dbReference type="InterPro" id="IPR000184">
    <property type="entry name" value="Bac_surfAg_D15"/>
</dbReference>
<evidence type="ECO:0000256" key="8">
    <source>
        <dbReference type="NCBIfam" id="TIGR03303"/>
    </source>
</evidence>
<comment type="subcellular location">
    <subcellularLocation>
        <location evidence="1">Membrane</location>
    </subcellularLocation>
</comment>
<dbReference type="Pfam" id="PF01103">
    <property type="entry name" value="Omp85"/>
    <property type="match status" value="1"/>
</dbReference>
<evidence type="ECO:0000259" key="10">
    <source>
        <dbReference type="PROSITE" id="PS51779"/>
    </source>
</evidence>
<feature type="domain" description="POTRA" evidence="10">
    <location>
        <begin position="373"/>
        <end position="446"/>
    </location>
</feature>
<dbReference type="InterPro" id="IPR010827">
    <property type="entry name" value="BamA/TamA_POTRA"/>
</dbReference>
<feature type="domain" description="POTRA" evidence="10">
    <location>
        <begin position="292"/>
        <end position="370"/>
    </location>
</feature>
<evidence type="ECO:0000313" key="11">
    <source>
        <dbReference type="EMBL" id="ACN83850.1"/>
    </source>
</evidence>
<keyword evidence="2" id="KW-1134">Transmembrane beta strand</keyword>
<sequence length="878" mass="100371">MNFIKKNCIILFSFLLLAAALLISAESDFENLQTARNIAVYEGLTINRIDVTGEVRLTKEQIINNFPIKAGSKFQRTEINAAIKKLFDTQLFDRVAIDANREDDGVVLNIVVAERFIIKDIEYIGNKRLSRTALNDAVKPIMKAGDPYIPQKLNDAVNAIITNYQDKGYLKAYVEPKVIENKDTSDVLIQMNIVEGNEVKVANIRFHGNTHFTDNELKRQMSTKENGFMTLGKFNEFTFDGDKDKIVKYYADRGYYRAKVDNVKFTYQWRNPEIKNEQDLIIDIYVTEGDKYYFGDIGFKGNFIIPSENIQKDIKSKKGALYNYTYHMADYQGIQNKYSERGYIFRQVIPVITVNEENKIVNIMYDIVENDKVHIENITIAGNTKTKDFVIERYIDIKPGEVFNTAKIQRVQERLYNTQFFDNINLGVKPGSAEGLMELNLSVTEGRTAMVSGGGGFSTGSGFKVFASIRENNFLGRGLQLGLSGEFGEQQKRIAVNFAEPYLLNLPIYLGVDLSYFNEGVNTGYQIGTDGNFGIPKYSYYTRHGFEGIVRLGYYFADYYSTFITFDTIVQQYQQWHDQGATAAGPNYVLSDIKKYLTHRVNKKDGSFQRWESDWFTTFIVSYSLLRDSRNDYLNPTRGSFLRGMVDFYFGHTQLTRLSATGFLAVPATEWLSFAFYGELGQIIATPGLALQNDADVLYYLNPFEDVRGWDTSKYTIFKKNRGLSTYDMLGANGSDGKPTTDSWSYGRAKVRFFAELRIPIIPKTLGFVTFLDAGQLWMPYSTGWNQDGDAHSYPSQFMNIKDIFDPSQYIYSVGIGFRLTIPIFNIRFYIAKRFVYNKEDVGFGKGFQDFEGDTFTPLGAWFGRGWGIAFTMNHPFY</sequence>
<accession>A0A3B6VAI9</accession>
<dbReference type="InterPro" id="IPR039910">
    <property type="entry name" value="D15-like"/>
</dbReference>
<dbReference type="STRING" id="565034.BHWA1_01372"/>
<keyword evidence="7" id="KW-0998">Cell outer membrane</keyword>
<dbReference type="Pfam" id="PF07244">
    <property type="entry name" value="POTRA"/>
    <property type="match status" value="5"/>
</dbReference>
<evidence type="ECO:0000256" key="5">
    <source>
        <dbReference type="ARBA" id="ARBA00022737"/>
    </source>
</evidence>
<feature type="domain" description="POTRA" evidence="10">
    <location>
        <begin position="116"/>
        <end position="196"/>
    </location>
</feature>
<dbReference type="PIRSF" id="PIRSF006076">
    <property type="entry name" value="OM_assembly_OMP85"/>
    <property type="match status" value="1"/>
</dbReference>
<feature type="signal peptide" evidence="9">
    <location>
        <begin position="1"/>
        <end position="25"/>
    </location>
</feature>
<dbReference type="Gene3D" id="2.40.160.50">
    <property type="entry name" value="membrane protein fhac: a member of the omp85/tpsb transporter family"/>
    <property type="match status" value="1"/>
</dbReference>
<evidence type="ECO:0000256" key="2">
    <source>
        <dbReference type="ARBA" id="ARBA00022452"/>
    </source>
</evidence>
<keyword evidence="4 9" id="KW-0732">Signal</keyword>
<dbReference type="Gene3D" id="3.10.20.310">
    <property type="entry name" value="membrane protein fhac"/>
    <property type="match status" value="5"/>
</dbReference>
<feature type="domain" description="POTRA" evidence="10">
    <location>
        <begin position="44"/>
        <end position="115"/>
    </location>
</feature>
<gene>
    <name evidence="11" type="ordered locus">BHWA1_01372</name>
</gene>
<dbReference type="NCBIfam" id="TIGR03303">
    <property type="entry name" value="OM_YaeT"/>
    <property type="match status" value="1"/>
</dbReference>
<dbReference type="PANTHER" id="PTHR12815:SF47">
    <property type="entry name" value="TRANSLOCATION AND ASSEMBLY MODULE SUBUNIT TAMA"/>
    <property type="match status" value="1"/>
</dbReference>
<reference evidence="11 12" key="1">
    <citation type="journal article" date="2009" name="PLoS ONE">
        <title>Genome sequence of the pathogenic intestinal spirochete Brachyspira hyodysenteriae reveals adaptations to its lifestyle in the porcine large intestine.</title>
        <authorList>
            <person name="Bellgard M.I."/>
            <person name="Wanchanthuek P."/>
            <person name="La T."/>
            <person name="Ryan K."/>
            <person name="Moolhuijzen P."/>
            <person name="Albertyn Z."/>
            <person name="Shaban B."/>
            <person name="Motro Y."/>
            <person name="Dunn D.S."/>
            <person name="Schibeci D."/>
            <person name="Hunter A."/>
            <person name="Barrero R."/>
            <person name="Phillips N.D."/>
            <person name="Hampson D.J."/>
        </authorList>
    </citation>
    <scope>NUCLEOTIDE SEQUENCE [LARGE SCALE GENOMIC DNA]</scope>
    <source>
        <strain evidence="12">ATCC 49526 / WA1</strain>
    </source>
</reference>
<evidence type="ECO:0000256" key="7">
    <source>
        <dbReference type="ARBA" id="ARBA00023237"/>
    </source>
</evidence>
<dbReference type="RefSeq" id="WP_012670895.1">
    <property type="nucleotide sequence ID" value="NC_012225.1"/>
</dbReference>
<dbReference type="GO" id="GO:0071709">
    <property type="term" value="P:membrane assembly"/>
    <property type="evidence" value="ECO:0007669"/>
    <property type="project" value="InterPro"/>
</dbReference>
<keyword evidence="3" id="KW-0812">Transmembrane</keyword>
<dbReference type="AlphaFoldDB" id="A0A3B6VAI9"/>
<evidence type="ECO:0000256" key="4">
    <source>
        <dbReference type="ARBA" id="ARBA00022729"/>
    </source>
</evidence>